<protein>
    <submittedName>
        <fullName evidence="1">Uncharacterized protein</fullName>
    </submittedName>
</protein>
<sequence length="237" mass="25035">MSTPIRKSSFKRLREAYAESPTSPCTPPCQDAIGVPAWDRPLPPDADPSQCPAILDSATSLIRAASQSPLILSALGALNRRGASLSEDSRGGTHTSLAVVLALARRAGCEAEQLKREDLLLTLLWIADSWMDAHRSSATTALLEYLAPLCHAQPQVASRLADIVPTLVRSMVGLQAVLLPRLGWRLRLHPDADLGRAAAALSAVRCANPGGGGGRVRAMPLLAARVQHGAPAERQAG</sequence>
<dbReference type="Proteomes" id="UP000028924">
    <property type="component" value="Unassembled WGS sequence"/>
</dbReference>
<evidence type="ECO:0000313" key="1">
    <source>
        <dbReference type="EMBL" id="KFM28575.1"/>
    </source>
</evidence>
<dbReference type="RefSeq" id="XP_011401609.1">
    <property type="nucleotide sequence ID" value="XM_011403307.1"/>
</dbReference>
<reference evidence="1 2" key="1">
    <citation type="journal article" date="2014" name="BMC Genomics">
        <title>Oil accumulation mechanisms of the oleaginous microalga Chlorella protothecoides revealed through its genome, transcriptomes, and proteomes.</title>
        <authorList>
            <person name="Gao C."/>
            <person name="Wang Y."/>
            <person name="Shen Y."/>
            <person name="Yan D."/>
            <person name="He X."/>
            <person name="Dai J."/>
            <person name="Wu Q."/>
        </authorList>
    </citation>
    <scope>NUCLEOTIDE SEQUENCE [LARGE SCALE GENOMIC DNA]</scope>
    <source>
        <strain evidence="1 2">0710</strain>
    </source>
</reference>
<proteinExistence type="predicted"/>
<evidence type="ECO:0000313" key="2">
    <source>
        <dbReference type="Proteomes" id="UP000028924"/>
    </source>
</evidence>
<keyword evidence="2" id="KW-1185">Reference proteome</keyword>
<organism evidence="1 2">
    <name type="scientific">Auxenochlorella protothecoides</name>
    <name type="common">Green microalga</name>
    <name type="synonym">Chlorella protothecoides</name>
    <dbReference type="NCBI Taxonomy" id="3075"/>
    <lineage>
        <taxon>Eukaryota</taxon>
        <taxon>Viridiplantae</taxon>
        <taxon>Chlorophyta</taxon>
        <taxon>core chlorophytes</taxon>
        <taxon>Trebouxiophyceae</taxon>
        <taxon>Chlorellales</taxon>
        <taxon>Chlorellaceae</taxon>
        <taxon>Auxenochlorella</taxon>
    </lineage>
</organism>
<accession>A0A087SS71</accession>
<name>A0A087SS71_AUXPR</name>
<dbReference type="GeneID" id="23611707"/>
<dbReference type="KEGG" id="apro:F751_0316"/>
<dbReference type="AlphaFoldDB" id="A0A087SS71"/>
<gene>
    <name evidence="1" type="ORF">F751_0316</name>
</gene>
<dbReference type="EMBL" id="KL662173">
    <property type="protein sequence ID" value="KFM28575.1"/>
    <property type="molecule type" value="Genomic_DNA"/>
</dbReference>